<evidence type="ECO:0000259" key="4">
    <source>
        <dbReference type="Pfam" id="PF13399"/>
    </source>
</evidence>
<feature type="domain" description="Cell envelope-related transcriptional attenuator" evidence="3">
    <location>
        <begin position="73"/>
        <end position="221"/>
    </location>
</feature>
<gene>
    <name evidence="5" type="ORF">FWJ32_05570</name>
</gene>
<feature type="transmembrane region" description="Helical" evidence="2">
    <location>
        <begin position="7"/>
        <end position="27"/>
    </location>
</feature>
<dbReference type="InterPro" id="IPR050922">
    <property type="entry name" value="LytR/CpsA/Psr_CW_biosynth"/>
</dbReference>
<dbReference type="Gene3D" id="3.40.630.190">
    <property type="entry name" value="LCP protein"/>
    <property type="match status" value="1"/>
</dbReference>
<sequence>MKKIIRYVAIILACLVLLVLSGAYFYLKNLNPGYGQNSENQSSSLDTPKPAKHEPVNILILGIDGINKTDKGRSDTLMLLTYNPDLKKATLISIPRDTRIKLDRYGYQKINAAYTYENEQGSMKAVSDLLDIPIHYYVKIDYQGFIKLVDDIGGVKVNVPLQMDYDDDAGNLHIHLKMGEQVLNGEQALGLVRWRKGYVDQDLGRIKTQQLFVKAFIDKLTSPAAVLNAQKILKTINEYVETNMTPSEALSYVDDALKVGKNIKMYTLPGEPKYIDGISYYVMDEEQAKELLQEVNVENNDKNSDLQNGALDAIKKYGLDPSGIKIEVLNGGAPPNSATEVGNMLKDYGFDVKRISNISGTEYSSTQIINRTDNTDIGKMLSEVIGDSVIINDPDPSLGVDVTVIVGKNYKQ</sequence>
<dbReference type="InterPro" id="IPR027381">
    <property type="entry name" value="LytR/CpsA/Psr_C"/>
</dbReference>
<dbReference type="RefSeq" id="WP_149544989.1">
    <property type="nucleotide sequence ID" value="NZ_VTPS01000007.1"/>
</dbReference>
<evidence type="ECO:0000259" key="3">
    <source>
        <dbReference type="Pfam" id="PF03816"/>
    </source>
</evidence>
<keyword evidence="2" id="KW-1133">Transmembrane helix</keyword>
<dbReference type="PANTHER" id="PTHR33392">
    <property type="entry name" value="POLYISOPRENYL-TEICHOIC ACID--PEPTIDOGLYCAN TEICHOIC ACID TRANSFERASE TAGU"/>
    <property type="match status" value="1"/>
</dbReference>
<dbReference type="NCBIfam" id="TIGR00350">
    <property type="entry name" value="lytR_cpsA_psr"/>
    <property type="match status" value="1"/>
</dbReference>
<organism evidence="5 6">
    <name type="scientific">Calorimonas adulescens</name>
    <dbReference type="NCBI Taxonomy" id="2606906"/>
    <lineage>
        <taxon>Bacteria</taxon>
        <taxon>Bacillati</taxon>
        <taxon>Bacillota</taxon>
        <taxon>Clostridia</taxon>
        <taxon>Thermoanaerobacterales</taxon>
        <taxon>Thermoanaerobacteraceae</taxon>
        <taxon>Calorimonas</taxon>
    </lineage>
</organism>
<proteinExistence type="inferred from homology"/>
<dbReference type="Pfam" id="PF03816">
    <property type="entry name" value="LytR_cpsA_psr"/>
    <property type="match status" value="1"/>
</dbReference>
<dbReference type="AlphaFoldDB" id="A0A5D8QC62"/>
<accession>A0A5D8QC62</accession>
<evidence type="ECO:0000256" key="1">
    <source>
        <dbReference type="ARBA" id="ARBA00006068"/>
    </source>
</evidence>
<keyword evidence="2" id="KW-0812">Transmembrane</keyword>
<keyword evidence="2" id="KW-0472">Membrane</keyword>
<dbReference type="Pfam" id="PF13399">
    <property type="entry name" value="LytR_C"/>
    <property type="match status" value="1"/>
</dbReference>
<evidence type="ECO:0000313" key="5">
    <source>
        <dbReference type="EMBL" id="TZE82230.1"/>
    </source>
</evidence>
<dbReference type="InterPro" id="IPR004474">
    <property type="entry name" value="LytR_CpsA_psr"/>
</dbReference>
<comment type="caution">
    <text evidence="5">The sequence shown here is derived from an EMBL/GenBank/DDBJ whole genome shotgun (WGS) entry which is preliminary data.</text>
</comment>
<dbReference type="Gene3D" id="3.30.70.2390">
    <property type="match status" value="1"/>
</dbReference>
<feature type="domain" description="LytR/CpsA/Psr regulator C-terminal" evidence="4">
    <location>
        <begin position="324"/>
        <end position="410"/>
    </location>
</feature>
<dbReference type="Proteomes" id="UP000322976">
    <property type="component" value="Unassembled WGS sequence"/>
</dbReference>
<name>A0A5D8QC62_9THEO</name>
<reference evidence="5 6" key="1">
    <citation type="submission" date="2019-08" db="EMBL/GenBank/DDBJ databases">
        <title>Calorimonas adulescens gen. nov., sp. nov., an anaerobic thermophilic bacterium from Sakhalin hot spring.</title>
        <authorList>
            <person name="Khomyakova M.A."/>
            <person name="Merkel A.Y."/>
            <person name="Novikov A."/>
            <person name="Bonch-Osmolovskaya E.A."/>
            <person name="Slobodkin A.I."/>
        </authorList>
    </citation>
    <scope>NUCLEOTIDE SEQUENCE [LARGE SCALE GENOMIC DNA]</scope>
    <source>
        <strain evidence="5 6">A05MB</strain>
    </source>
</reference>
<comment type="similarity">
    <text evidence="1">Belongs to the LytR/CpsA/Psr (LCP) family.</text>
</comment>
<dbReference type="PANTHER" id="PTHR33392:SF6">
    <property type="entry name" value="POLYISOPRENYL-TEICHOIC ACID--PEPTIDOGLYCAN TEICHOIC ACID TRANSFERASE TAGU"/>
    <property type="match status" value="1"/>
</dbReference>
<protein>
    <submittedName>
        <fullName evidence="5">LytR family transcriptional regulator</fullName>
    </submittedName>
</protein>
<dbReference type="EMBL" id="VTPS01000007">
    <property type="protein sequence ID" value="TZE82230.1"/>
    <property type="molecule type" value="Genomic_DNA"/>
</dbReference>
<keyword evidence="6" id="KW-1185">Reference proteome</keyword>
<evidence type="ECO:0000256" key="2">
    <source>
        <dbReference type="SAM" id="Phobius"/>
    </source>
</evidence>
<evidence type="ECO:0000313" key="6">
    <source>
        <dbReference type="Proteomes" id="UP000322976"/>
    </source>
</evidence>